<evidence type="ECO:0000313" key="2">
    <source>
        <dbReference type="Proteomes" id="UP000322873"/>
    </source>
</evidence>
<dbReference type="EMBL" id="VICG01000004">
    <property type="protein sequence ID" value="KAA8572956.1"/>
    <property type="molecule type" value="Genomic_DNA"/>
</dbReference>
<sequence length="101" mass="11461">MSSVCMDEAELVGLTEYRAEQYQYVYEAKGSELTQQREPDDIDIACFRVCTNITIDCGMDFVLKELVVRRLLEAQEGMCNTRYLFTQSSLIDTVSKSSPVA</sequence>
<name>A0A5M9JYJ0_MONFR</name>
<protein>
    <submittedName>
        <fullName evidence="1">Uncharacterized protein</fullName>
    </submittedName>
</protein>
<dbReference type="Proteomes" id="UP000322873">
    <property type="component" value="Unassembled WGS sequence"/>
</dbReference>
<organism evidence="1 2">
    <name type="scientific">Monilinia fructicola</name>
    <name type="common">Brown rot fungus</name>
    <name type="synonym">Ciboria fructicola</name>
    <dbReference type="NCBI Taxonomy" id="38448"/>
    <lineage>
        <taxon>Eukaryota</taxon>
        <taxon>Fungi</taxon>
        <taxon>Dikarya</taxon>
        <taxon>Ascomycota</taxon>
        <taxon>Pezizomycotina</taxon>
        <taxon>Leotiomycetes</taxon>
        <taxon>Helotiales</taxon>
        <taxon>Sclerotiniaceae</taxon>
        <taxon>Monilinia</taxon>
    </lineage>
</organism>
<keyword evidence="2" id="KW-1185">Reference proteome</keyword>
<comment type="caution">
    <text evidence="1">The sequence shown here is derived from an EMBL/GenBank/DDBJ whole genome shotgun (WGS) entry which is preliminary data.</text>
</comment>
<gene>
    <name evidence="1" type="ORF">EYC84_003504</name>
</gene>
<proteinExistence type="predicted"/>
<dbReference type="AlphaFoldDB" id="A0A5M9JYJ0"/>
<accession>A0A5M9JYJ0</accession>
<evidence type="ECO:0000313" key="1">
    <source>
        <dbReference type="EMBL" id="KAA8572956.1"/>
    </source>
</evidence>
<reference evidence="1 2" key="1">
    <citation type="submission" date="2019-06" db="EMBL/GenBank/DDBJ databases">
        <title>Genome Sequence of the Brown Rot Fungal Pathogen Monilinia fructicola.</title>
        <authorList>
            <person name="De Miccolis Angelini R.M."/>
            <person name="Landi L."/>
            <person name="Abate D."/>
            <person name="Pollastro S."/>
            <person name="Romanazzi G."/>
            <person name="Faretra F."/>
        </authorList>
    </citation>
    <scope>NUCLEOTIDE SEQUENCE [LARGE SCALE GENOMIC DNA]</scope>
    <source>
        <strain evidence="1 2">Mfrc123</strain>
    </source>
</reference>